<keyword evidence="2" id="KW-1185">Reference proteome</keyword>
<gene>
    <name evidence="1" type="ORF">BDY19DRAFT_989689</name>
</gene>
<evidence type="ECO:0000313" key="2">
    <source>
        <dbReference type="Proteomes" id="UP001055072"/>
    </source>
</evidence>
<comment type="caution">
    <text evidence="1">The sequence shown here is derived from an EMBL/GenBank/DDBJ whole genome shotgun (WGS) entry which is preliminary data.</text>
</comment>
<reference evidence="1" key="1">
    <citation type="journal article" date="2021" name="Environ. Microbiol.">
        <title>Gene family expansions and transcriptome signatures uncover fungal adaptations to wood decay.</title>
        <authorList>
            <person name="Hage H."/>
            <person name="Miyauchi S."/>
            <person name="Viragh M."/>
            <person name="Drula E."/>
            <person name="Min B."/>
            <person name="Chaduli D."/>
            <person name="Navarro D."/>
            <person name="Favel A."/>
            <person name="Norest M."/>
            <person name="Lesage-Meessen L."/>
            <person name="Balint B."/>
            <person name="Merenyi Z."/>
            <person name="de Eugenio L."/>
            <person name="Morin E."/>
            <person name="Martinez A.T."/>
            <person name="Baldrian P."/>
            <person name="Stursova M."/>
            <person name="Martinez M.J."/>
            <person name="Novotny C."/>
            <person name="Magnuson J.K."/>
            <person name="Spatafora J.W."/>
            <person name="Maurice S."/>
            <person name="Pangilinan J."/>
            <person name="Andreopoulos W."/>
            <person name="LaButti K."/>
            <person name="Hundley H."/>
            <person name="Na H."/>
            <person name="Kuo A."/>
            <person name="Barry K."/>
            <person name="Lipzen A."/>
            <person name="Henrissat B."/>
            <person name="Riley R."/>
            <person name="Ahrendt S."/>
            <person name="Nagy L.G."/>
            <person name="Grigoriev I.V."/>
            <person name="Martin F."/>
            <person name="Rosso M.N."/>
        </authorList>
    </citation>
    <scope>NUCLEOTIDE SEQUENCE</scope>
    <source>
        <strain evidence="1">CBS 384.51</strain>
    </source>
</reference>
<organism evidence="1 2">
    <name type="scientific">Irpex rosettiformis</name>
    <dbReference type="NCBI Taxonomy" id="378272"/>
    <lineage>
        <taxon>Eukaryota</taxon>
        <taxon>Fungi</taxon>
        <taxon>Dikarya</taxon>
        <taxon>Basidiomycota</taxon>
        <taxon>Agaricomycotina</taxon>
        <taxon>Agaricomycetes</taxon>
        <taxon>Polyporales</taxon>
        <taxon>Irpicaceae</taxon>
        <taxon>Irpex</taxon>
    </lineage>
</organism>
<accession>A0ACB8UFE1</accession>
<evidence type="ECO:0000313" key="1">
    <source>
        <dbReference type="EMBL" id="KAI0093005.1"/>
    </source>
</evidence>
<dbReference type="EMBL" id="MU274902">
    <property type="protein sequence ID" value="KAI0093005.1"/>
    <property type="molecule type" value="Genomic_DNA"/>
</dbReference>
<sequence>MLLHPEVQKKAQEEIDRVIRRDRLPELSDHGSLTYLQCVMDETMRWQPVLPIGIPHQTTADDTYRGMHIPKGAIIVANSRGLTWDETKFHDPRSFKPERFLPKPDGAGEVPSPNTVYGWGRRICAGRFLADNSVWIAMARILAVFSITPLKDAEGHLMKPDVKFTTEMTRHVKPFKCDILPRDEKARLLIINASLD</sequence>
<proteinExistence type="predicted"/>
<dbReference type="Proteomes" id="UP001055072">
    <property type="component" value="Unassembled WGS sequence"/>
</dbReference>
<protein>
    <submittedName>
        <fullName evidence="1">Cytochrome P450</fullName>
    </submittedName>
</protein>
<name>A0ACB8UFE1_9APHY</name>